<organism evidence="1">
    <name type="scientific">Rhizophora mucronata</name>
    <name type="common">Asiatic mangrove</name>
    <dbReference type="NCBI Taxonomy" id="61149"/>
    <lineage>
        <taxon>Eukaryota</taxon>
        <taxon>Viridiplantae</taxon>
        <taxon>Streptophyta</taxon>
        <taxon>Embryophyta</taxon>
        <taxon>Tracheophyta</taxon>
        <taxon>Spermatophyta</taxon>
        <taxon>Magnoliopsida</taxon>
        <taxon>eudicotyledons</taxon>
        <taxon>Gunneridae</taxon>
        <taxon>Pentapetalae</taxon>
        <taxon>rosids</taxon>
        <taxon>fabids</taxon>
        <taxon>Malpighiales</taxon>
        <taxon>Rhizophoraceae</taxon>
        <taxon>Rhizophora</taxon>
    </lineage>
</organism>
<sequence>MQIPLNKRYSKIPPFSIFIYKKSQIFLLPK</sequence>
<evidence type="ECO:0000313" key="1">
    <source>
        <dbReference type="EMBL" id="MBX41568.1"/>
    </source>
</evidence>
<proteinExistence type="predicted"/>
<protein>
    <submittedName>
        <fullName evidence="1">Uncharacterized protein</fullName>
    </submittedName>
</protein>
<reference evidence="1" key="1">
    <citation type="submission" date="2018-02" db="EMBL/GenBank/DDBJ databases">
        <title>Rhizophora mucronata_Transcriptome.</title>
        <authorList>
            <person name="Meera S.P."/>
            <person name="Sreeshan A."/>
            <person name="Augustine A."/>
        </authorList>
    </citation>
    <scope>NUCLEOTIDE SEQUENCE</scope>
    <source>
        <tissue evidence="1">Leaf</tissue>
    </source>
</reference>
<name>A0A2P2NGF5_RHIMU</name>
<dbReference type="EMBL" id="GGEC01061084">
    <property type="protein sequence ID" value="MBX41568.1"/>
    <property type="molecule type" value="Transcribed_RNA"/>
</dbReference>
<dbReference type="AlphaFoldDB" id="A0A2P2NGF5"/>
<accession>A0A2P2NGF5</accession>